<dbReference type="InterPro" id="IPR046705">
    <property type="entry name" value="DUF6778"/>
</dbReference>
<dbReference type="AlphaFoldDB" id="A0A975S1I1"/>
<dbReference type="Proteomes" id="UP000679352">
    <property type="component" value="Chromosome"/>
</dbReference>
<dbReference type="KEGG" id="gfu:KM031_16220"/>
<keyword evidence="3" id="KW-1185">Reference proteome</keyword>
<name>A0A975S1I1_9RHOB</name>
<dbReference type="RefSeq" id="WP_215504415.1">
    <property type="nucleotide sequence ID" value="NZ_CP076361.1"/>
</dbReference>
<organism evidence="2 3">
    <name type="scientific">Gemmobacter fulvus</name>
    <dbReference type="NCBI Taxonomy" id="2840474"/>
    <lineage>
        <taxon>Bacteria</taxon>
        <taxon>Pseudomonadati</taxon>
        <taxon>Pseudomonadota</taxon>
        <taxon>Alphaproteobacteria</taxon>
        <taxon>Rhodobacterales</taxon>
        <taxon>Paracoccaceae</taxon>
        <taxon>Gemmobacter</taxon>
    </lineage>
</organism>
<proteinExistence type="predicted"/>
<evidence type="ECO:0000313" key="3">
    <source>
        <dbReference type="Proteomes" id="UP000679352"/>
    </source>
</evidence>
<gene>
    <name evidence="2" type="ORF">KM031_16220</name>
</gene>
<evidence type="ECO:0000313" key="2">
    <source>
        <dbReference type="EMBL" id="QWK90336.1"/>
    </source>
</evidence>
<reference evidence="2" key="1">
    <citation type="submission" date="2021-06" db="EMBL/GenBank/DDBJ databases">
        <title>Direct submission.</title>
        <authorList>
            <person name="Lee C.-S."/>
            <person name="Jin L."/>
        </authorList>
    </citation>
    <scope>NUCLEOTIDE SEQUENCE</scope>
    <source>
        <strain evidence="2">Con5</strain>
    </source>
</reference>
<dbReference type="Pfam" id="PF20569">
    <property type="entry name" value="DUF6778"/>
    <property type="match status" value="1"/>
</dbReference>
<sequence>MKQAMKILVLLGLAFGLSACAGGSMVSRNAVPDSALSVATKSGPVALVPQYDVQAVRVAVPRDLRVSEANMFYPLADIVWRGEARGDRHAQVRAIVQEGLAVGTQGMASGRPVALDVEVTRFHSLTEKTRYTVGGVHSIKFTLTLRDVATGQVIDGPRQVVADVKGSGGARAIAEEQAGRTMRVVIVEHLAQVIRTELSVPKTLPLTDPSQVPEGMALVSRNAAPEIAGWRSIY</sequence>
<dbReference type="EMBL" id="CP076361">
    <property type="protein sequence ID" value="QWK90336.1"/>
    <property type="molecule type" value="Genomic_DNA"/>
</dbReference>
<keyword evidence="1" id="KW-0732">Signal</keyword>
<accession>A0A975S1I1</accession>
<dbReference type="PROSITE" id="PS51257">
    <property type="entry name" value="PROKAR_LIPOPROTEIN"/>
    <property type="match status" value="1"/>
</dbReference>
<evidence type="ECO:0008006" key="4">
    <source>
        <dbReference type="Google" id="ProtNLM"/>
    </source>
</evidence>
<evidence type="ECO:0000256" key="1">
    <source>
        <dbReference type="SAM" id="SignalP"/>
    </source>
</evidence>
<feature type="signal peptide" evidence="1">
    <location>
        <begin position="1"/>
        <end position="21"/>
    </location>
</feature>
<feature type="chain" id="PRO_5036985326" description="Lipoprotein" evidence="1">
    <location>
        <begin position="22"/>
        <end position="234"/>
    </location>
</feature>
<protein>
    <recommendedName>
        <fullName evidence="4">Lipoprotein</fullName>
    </recommendedName>
</protein>